<accession>A0ABY3B3K7</accession>
<dbReference type="RefSeq" id="WP_142613870.1">
    <property type="nucleotide sequence ID" value="NZ_VIJZ01000008.1"/>
</dbReference>
<dbReference type="Gene3D" id="1.10.260.40">
    <property type="entry name" value="lambda repressor-like DNA-binding domains"/>
    <property type="match status" value="1"/>
</dbReference>
<evidence type="ECO:0000313" key="2">
    <source>
        <dbReference type="Proteomes" id="UP000319219"/>
    </source>
</evidence>
<reference evidence="1 2" key="1">
    <citation type="submission" date="2019-07" db="EMBL/GenBank/DDBJ databases">
        <title>Paenibacillus ottowii sp. nov. isolated from a fermentation system processing bovine manure.</title>
        <authorList>
            <person name="Velazquez L.F."/>
            <person name="Rajbanshi S."/>
            <person name="Guan S."/>
            <person name="Hinchee M."/>
            <person name="Welsh A."/>
        </authorList>
    </citation>
    <scope>NUCLEOTIDE SEQUENCE [LARGE SCALE GENOMIC DNA]</scope>
    <source>
        <strain evidence="1 2">MS2379</strain>
    </source>
</reference>
<proteinExistence type="predicted"/>
<protein>
    <submittedName>
        <fullName evidence="1">Helix-turn-helix domain-containing protein</fullName>
    </submittedName>
</protein>
<dbReference type="Proteomes" id="UP000319219">
    <property type="component" value="Unassembled WGS sequence"/>
</dbReference>
<sequence>MNYVVKNMEAIRTNKRMTKTYVAKHCGKTITWYKDIAKGRRGVYLDDVLLIAEALEEEPMVLFNPKLSETFNFKKPA</sequence>
<keyword evidence="2" id="KW-1185">Reference proteome</keyword>
<organism evidence="1 2">
    <name type="scientific">Paenibacillus ottowii</name>
    <dbReference type="NCBI Taxonomy" id="2315729"/>
    <lineage>
        <taxon>Bacteria</taxon>
        <taxon>Bacillati</taxon>
        <taxon>Bacillota</taxon>
        <taxon>Bacilli</taxon>
        <taxon>Bacillales</taxon>
        <taxon>Paenibacillaceae</taxon>
        <taxon>Paenibacillus</taxon>
    </lineage>
</organism>
<comment type="caution">
    <text evidence="1">The sequence shown here is derived from an EMBL/GenBank/DDBJ whole genome shotgun (WGS) entry which is preliminary data.</text>
</comment>
<gene>
    <name evidence="1" type="ORF">FKV70_19180</name>
</gene>
<dbReference type="EMBL" id="VIJZ01000008">
    <property type="protein sequence ID" value="TQR97357.1"/>
    <property type="molecule type" value="Genomic_DNA"/>
</dbReference>
<dbReference type="CDD" id="cd00093">
    <property type="entry name" value="HTH_XRE"/>
    <property type="match status" value="1"/>
</dbReference>
<dbReference type="InterPro" id="IPR010982">
    <property type="entry name" value="Lambda_DNA-bd_dom_sf"/>
</dbReference>
<dbReference type="InterPro" id="IPR001387">
    <property type="entry name" value="Cro/C1-type_HTH"/>
</dbReference>
<name>A0ABY3B3K7_9BACL</name>
<evidence type="ECO:0000313" key="1">
    <source>
        <dbReference type="EMBL" id="TQR97357.1"/>
    </source>
</evidence>
<dbReference type="SUPFAM" id="SSF47413">
    <property type="entry name" value="lambda repressor-like DNA-binding domains"/>
    <property type="match status" value="1"/>
</dbReference>